<dbReference type="SUPFAM" id="SSF51905">
    <property type="entry name" value="FAD/NAD(P)-binding domain"/>
    <property type="match status" value="1"/>
</dbReference>
<dbReference type="InterPro" id="IPR002937">
    <property type="entry name" value="Amino_oxidase"/>
</dbReference>
<comment type="caution">
    <text evidence="3">The sequence shown here is derived from an EMBL/GenBank/DDBJ whole genome shotgun (WGS) entry which is preliminary data.</text>
</comment>
<dbReference type="InterPro" id="IPR050281">
    <property type="entry name" value="Flavin_monoamine_oxidase"/>
</dbReference>
<dbReference type="PROSITE" id="PS51318">
    <property type="entry name" value="TAT"/>
    <property type="match status" value="1"/>
</dbReference>
<organism evidence="3 4">
    <name type="scientific">Rathayibacter rubneri</name>
    <dbReference type="NCBI Taxonomy" id="2950106"/>
    <lineage>
        <taxon>Bacteria</taxon>
        <taxon>Bacillati</taxon>
        <taxon>Actinomycetota</taxon>
        <taxon>Actinomycetes</taxon>
        <taxon>Micrococcales</taxon>
        <taxon>Microbacteriaceae</taxon>
        <taxon>Rathayibacter</taxon>
    </lineage>
</organism>
<dbReference type="Proteomes" id="UP001155240">
    <property type="component" value="Unassembled WGS sequence"/>
</dbReference>
<proteinExistence type="predicted"/>
<accession>A0A9X2E0I2</accession>
<evidence type="ECO:0000313" key="3">
    <source>
        <dbReference type="EMBL" id="MCM6764124.1"/>
    </source>
</evidence>
<dbReference type="PROSITE" id="PS51257">
    <property type="entry name" value="PROKAR_LIPOPROTEIN"/>
    <property type="match status" value="1"/>
</dbReference>
<sequence length="264" mass="26488">MTIGRRTFLSGAATGVGLLVLAGCTPPRPTPTRSVTQAPVPTPSTTAVPTPAAFVRSAWGADPYALGSTSYLPVGATPEHREDLAQNVLDRVFFAGEATDSSAPGTLQGAWNSGVRAAGEIAAIAADGERIAIIGAGLAGAVAARRLVDVTNTGTVAVAALQLESSAPVVGASSSDGLQIALDRCSQPWSTDGATCGGTITPIAPDRPATARIDLPASPAFAVGATDHLRLTLRLPESSPTAAQGTTGSIALTVIGVQRPGRHL</sequence>
<feature type="region of interest" description="Disordered" evidence="1">
    <location>
        <begin position="26"/>
        <end position="47"/>
    </location>
</feature>
<dbReference type="Gene3D" id="3.50.50.60">
    <property type="entry name" value="FAD/NAD(P)-binding domain"/>
    <property type="match status" value="1"/>
</dbReference>
<reference evidence="3" key="1">
    <citation type="submission" date="2022-06" db="EMBL/GenBank/DDBJ databases">
        <title>Whole genome shotgun sequencing (WGS) of Rathayibacter sp. ZW T2_19, isolated from stored onions (Allium cepa).</title>
        <authorList>
            <person name="Stoll D.A."/>
            <person name="Huch M."/>
        </authorList>
    </citation>
    <scope>NUCLEOTIDE SEQUENCE</scope>
    <source>
        <strain evidence="3">ZW T2_19</strain>
    </source>
</reference>
<dbReference type="InterPro" id="IPR006311">
    <property type="entry name" value="TAT_signal"/>
</dbReference>
<dbReference type="Gene3D" id="3.90.660.10">
    <property type="match status" value="1"/>
</dbReference>
<evidence type="ECO:0000313" key="4">
    <source>
        <dbReference type="Proteomes" id="UP001155240"/>
    </source>
</evidence>
<gene>
    <name evidence="3" type="ORF">NB037_17050</name>
</gene>
<keyword evidence="4" id="KW-1185">Reference proteome</keyword>
<evidence type="ECO:0000259" key="2">
    <source>
        <dbReference type="Pfam" id="PF01593"/>
    </source>
</evidence>
<dbReference type="AlphaFoldDB" id="A0A9X2E0I2"/>
<feature type="compositionally biased region" description="Low complexity" evidence="1">
    <location>
        <begin position="31"/>
        <end position="47"/>
    </location>
</feature>
<dbReference type="GO" id="GO:0016491">
    <property type="term" value="F:oxidoreductase activity"/>
    <property type="evidence" value="ECO:0007669"/>
    <property type="project" value="InterPro"/>
</dbReference>
<evidence type="ECO:0000256" key="1">
    <source>
        <dbReference type="SAM" id="MobiDB-lite"/>
    </source>
</evidence>
<dbReference type="EMBL" id="JAMRYM010000112">
    <property type="protein sequence ID" value="MCM6764124.1"/>
    <property type="molecule type" value="Genomic_DNA"/>
</dbReference>
<protein>
    <submittedName>
        <fullName evidence="3">FAD-dependent oxidoreductase</fullName>
    </submittedName>
</protein>
<name>A0A9X2E0I2_9MICO</name>
<dbReference type="RefSeq" id="WP_251947903.1">
    <property type="nucleotide sequence ID" value="NZ_JAMRYM010000112.1"/>
</dbReference>
<dbReference type="InterPro" id="IPR036188">
    <property type="entry name" value="FAD/NAD-bd_sf"/>
</dbReference>
<dbReference type="PANTHER" id="PTHR10742:SF410">
    <property type="entry name" value="LYSINE-SPECIFIC HISTONE DEMETHYLASE 2"/>
    <property type="match status" value="1"/>
</dbReference>
<feature type="domain" description="Amine oxidase" evidence="2">
    <location>
        <begin position="47"/>
        <end position="121"/>
    </location>
</feature>
<dbReference type="Pfam" id="PF01593">
    <property type="entry name" value="Amino_oxidase"/>
    <property type="match status" value="1"/>
</dbReference>
<dbReference type="PANTHER" id="PTHR10742">
    <property type="entry name" value="FLAVIN MONOAMINE OXIDASE"/>
    <property type="match status" value="1"/>
</dbReference>